<feature type="non-terminal residue" evidence="1">
    <location>
        <position position="211"/>
    </location>
</feature>
<name>A0A383F6D9_9ZZZZ</name>
<gene>
    <name evidence="1" type="ORF">METZ01_LOCUS517383</name>
</gene>
<dbReference type="InterPro" id="IPR027411">
    <property type="entry name" value="Gp9/Gp10_mid_dom_sf"/>
</dbReference>
<protein>
    <recommendedName>
        <fullName evidence="2">Major tropism determinant N-terminal domain-containing protein</fullName>
    </recommendedName>
</protein>
<organism evidence="1">
    <name type="scientific">marine metagenome</name>
    <dbReference type="NCBI Taxonomy" id="408172"/>
    <lineage>
        <taxon>unclassified sequences</taxon>
        <taxon>metagenomes</taxon>
        <taxon>ecological metagenomes</taxon>
    </lineage>
</organism>
<dbReference type="Gene3D" id="2.60.120.640">
    <property type="entry name" value="gp9"/>
    <property type="match status" value="1"/>
</dbReference>
<dbReference type="EMBL" id="UINC01231821">
    <property type="protein sequence ID" value="SVE64529.1"/>
    <property type="molecule type" value="Genomic_DNA"/>
</dbReference>
<evidence type="ECO:0000313" key="1">
    <source>
        <dbReference type="EMBL" id="SVE64529.1"/>
    </source>
</evidence>
<dbReference type="InterPro" id="IPR036240">
    <property type="entry name" value="Gp9-like_sf"/>
</dbReference>
<accession>A0A383F6D9</accession>
<evidence type="ECO:0008006" key="2">
    <source>
        <dbReference type="Google" id="ProtNLM"/>
    </source>
</evidence>
<dbReference type="SUPFAM" id="SSF50017">
    <property type="entry name" value="gp9"/>
    <property type="match status" value="1"/>
</dbReference>
<dbReference type="AlphaFoldDB" id="A0A383F6D9"/>
<sequence length="211" mass="21909">MSKVFTDQIEKRTGGTAIDLPATGKWPTANIADNAIGNTQMADDAVGVAELSATGTANTTTFLRGDNAWTEVVMGLTWQAVQTASFTAVAGNAYPLNTTSGAMNVTLPASPSVGDEVLILDYAGTFDTNVVTLLNNGSNILGDTSTARQLVGEYQAMQMRYVDATLGWAPIRNAQASNIGSAEYVTATGPDGASGVISGDYRVHTFTASKS</sequence>
<reference evidence="1" key="1">
    <citation type="submission" date="2018-05" db="EMBL/GenBank/DDBJ databases">
        <authorList>
            <person name="Lanie J.A."/>
            <person name="Ng W.-L."/>
            <person name="Kazmierczak K.M."/>
            <person name="Andrzejewski T.M."/>
            <person name="Davidsen T.M."/>
            <person name="Wayne K.J."/>
            <person name="Tettelin H."/>
            <person name="Glass J.I."/>
            <person name="Rusch D."/>
            <person name="Podicherti R."/>
            <person name="Tsui H.-C.T."/>
            <person name="Winkler M.E."/>
        </authorList>
    </citation>
    <scope>NUCLEOTIDE SEQUENCE</scope>
</reference>
<proteinExistence type="predicted"/>